<comment type="caution">
    <text evidence="6">The sequence shown here is derived from an EMBL/GenBank/DDBJ whole genome shotgun (WGS) entry which is preliminary data.</text>
</comment>
<reference evidence="6" key="1">
    <citation type="submission" date="2021-06" db="EMBL/GenBank/DDBJ databases">
        <title>44 bacteria genomes isolated from Dapeng, Shenzhen.</title>
        <authorList>
            <person name="Zheng W."/>
            <person name="Yu S."/>
            <person name="Huang Y."/>
        </authorList>
    </citation>
    <scope>NUCLEOTIDE SEQUENCE</scope>
    <source>
        <strain evidence="6">DP5N28-2</strain>
    </source>
</reference>
<evidence type="ECO:0000256" key="4">
    <source>
        <dbReference type="ARBA" id="ARBA00022842"/>
    </source>
</evidence>
<keyword evidence="7" id="KW-1185">Reference proteome</keyword>
<dbReference type="Gene3D" id="1.10.150.240">
    <property type="entry name" value="Putative phosphatase, domain 2"/>
    <property type="match status" value="1"/>
</dbReference>
<evidence type="ECO:0000256" key="3">
    <source>
        <dbReference type="ARBA" id="ARBA00022723"/>
    </source>
</evidence>
<dbReference type="InterPro" id="IPR051600">
    <property type="entry name" value="Beta-PGM-like"/>
</dbReference>
<organism evidence="6 7">
    <name type="scientific">Membranihabitans marinus</name>
    <dbReference type="NCBI Taxonomy" id="1227546"/>
    <lineage>
        <taxon>Bacteria</taxon>
        <taxon>Pseudomonadati</taxon>
        <taxon>Bacteroidota</taxon>
        <taxon>Saprospiria</taxon>
        <taxon>Saprospirales</taxon>
        <taxon>Saprospiraceae</taxon>
        <taxon>Membranihabitans</taxon>
    </lineage>
</organism>
<dbReference type="SFLD" id="SFLDG01135">
    <property type="entry name" value="C1.5.6:_HAD__Beta-PGM__Phospha"/>
    <property type="match status" value="1"/>
</dbReference>
<evidence type="ECO:0000313" key="6">
    <source>
        <dbReference type="EMBL" id="MBY5957150.1"/>
    </source>
</evidence>
<dbReference type="NCBIfam" id="TIGR01509">
    <property type="entry name" value="HAD-SF-IA-v3"/>
    <property type="match status" value="1"/>
</dbReference>
<evidence type="ECO:0000256" key="2">
    <source>
        <dbReference type="ARBA" id="ARBA00006171"/>
    </source>
</evidence>
<keyword evidence="4" id="KW-0460">Magnesium</keyword>
<dbReference type="SFLD" id="SFLDS00003">
    <property type="entry name" value="Haloacid_Dehalogenase"/>
    <property type="match status" value="1"/>
</dbReference>
<evidence type="ECO:0000256" key="5">
    <source>
        <dbReference type="ARBA" id="ARBA00023277"/>
    </source>
</evidence>
<accession>A0A953L7Z8</accession>
<dbReference type="Pfam" id="PF13419">
    <property type="entry name" value="HAD_2"/>
    <property type="match status" value="1"/>
</dbReference>
<dbReference type="PANTHER" id="PTHR46193:SF18">
    <property type="entry name" value="HEXITOL PHOSPHATASE B"/>
    <property type="match status" value="1"/>
</dbReference>
<keyword evidence="3" id="KW-0479">Metal-binding</keyword>
<dbReference type="InterPro" id="IPR023198">
    <property type="entry name" value="PGP-like_dom2"/>
</dbReference>
<dbReference type="SFLD" id="SFLDG01129">
    <property type="entry name" value="C1.5:_HAD__Beta-PGM__Phosphata"/>
    <property type="match status" value="1"/>
</dbReference>
<dbReference type="InterPro" id="IPR036412">
    <property type="entry name" value="HAD-like_sf"/>
</dbReference>
<name>A0A953L7Z8_9BACT</name>
<dbReference type="InterPro" id="IPR023214">
    <property type="entry name" value="HAD_sf"/>
</dbReference>
<dbReference type="SUPFAM" id="SSF56784">
    <property type="entry name" value="HAD-like"/>
    <property type="match status" value="1"/>
</dbReference>
<dbReference type="InterPro" id="IPR041492">
    <property type="entry name" value="HAD_2"/>
</dbReference>
<comment type="similarity">
    <text evidence="2">Belongs to the HAD-like hydrolase superfamily. CbbY/CbbZ/Gph/YieH family.</text>
</comment>
<dbReference type="PRINTS" id="PR00413">
    <property type="entry name" value="HADHALOGNASE"/>
</dbReference>
<dbReference type="Gene3D" id="3.40.50.1000">
    <property type="entry name" value="HAD superfamily/HAD-like"/>
    <property type="match status" value="1"/>
</dbReference>
<proteinExistence type="inferred from homology"/>
<gene>
    <name evidence="6" type="ORF">KUV50_03310</name>
</gene>
<dbReference type="GO" id="GO:0046872">
    <property type="term" value="F:metal ion binding"/>
    <property type="evidence" value="ECO:0007669"/>
    <property type="project" value="UniProtKB-KW"/>
</dbReference>
<keyword evidence="5" id="KW-0119">Carbohydrate metabolism</keyword>
<evidence type="ECO:0000256" key="1">
    <source>
        <dbReference type="ARBA" id="ARBA00001946"/>
    </source>
</evidence>
<dbReference type="AlphaFoldDB" id="A0A953L7Z8"/>
<sequence length="221" mass="24991">MKKEAIIFDMDGVLVDTEKHHKEIEHGIFQDLGITISEKEREPYIGMAADELWAAVIDHYKLDRSHHELLDINNQRILDYFTNKVDLQPIDGVIPVLDWIKKHKIPLAVASSSSSIVIDALLKETGLDKYFAIRVGGQTVEKSKPEPYIYLHTAELLQVNPERCLVIEDSSNGIAAAKAANMYCVGYRGTGYSQQDQSHADELISHYDELIPRLQKAFETT</sequence>
<dbReference type="RefSeq" id="WP_222578673.1">
    <property type="nucleotide sequence ID" value="NZ_JAHVHU010000004.1"/>
</dbReference>
<dbReference type="InterPro" id="IPR006439">
    <property type="entry name" value="HAD-SF_hydro_IA"/>
</dbReference>
<evidence type="ECO:0000313" key="7">
    <source>
        <dbReference type="Proteomes" id="UP000753961"/>
    </source>
</evidence>
<dbReference type="GO" id="GO:0003824">
    <property type="term" value="F:catalytic activity"/>
    <property type="evidence" value="ECO:0007669"/>
    <property type="project" value="UniProtKB-ARBA"/>
</dbReference>
<dbReference type="EMBL" id="JAHVHU010000004">
    <property type="protein sequence ID" value="MBY5957150.1"/>
    <property type="molecule type" value="Genomic_DNA"/>
</dbReference>
<dbReference type="Proteomes" id="UP000753961">
    <property type="component" value="Unassembled WGS sequence"/>
</dbReference>
<comment type="cofactor">
    <cofactor evidence="1">
        <name>Mg(2+)</name>
        <dbReference type="ChEBI" id="CHEBI:18420"/>
    </cofactor>
</comment>
<dbReference type="PANTHER" id="PTHR46193">
    <property type="entry name" value="6-PHOSPHOGLUCONATE PHOSPHATASE"/>
    <property type="match status" value="1"/>
</dbReference>
<protein>
    <submittedName>
        <fullName evidence="6">HAD family phosphatase</fullName>
    </submittedName>
</protein>